<comment type="caution">
    <text evidence="1">The sequence shown here is derived from an EMBL/GenBank/DDBJ whole genome shotgun (WGS) entry which is preliminary data.</text>
</comment>
<evidence type="ECO:0000313" key="2">
    <source>
        <dbReference type="Proteomes" id="UP001157502"/>
    </source>
</evidence>
<accession>A0ACC2H5M3</accession>
<proteinExistence type="predicted"/>
<name>A0ACC2H5M3_DALPE</name>
<gene>
    <name evidence="1" type="ORF">DPEC_G00056470</name>
</gene>
<dbReference type="Proteomes" id="UP001157502">
    <property type="component" value="Chromosome 5"/>
</dbReference>
<evidence type="ECO:0000313" key="1">
    <source>
        <dbReference type="EMBL" id="KAJ8011276.1"/>
    </source>
</evidence>
<organism evidence="1 2">
    <name type="scientific">Dallia pectoralis</name>
    <name type="common">Alaska blackfish</name>
    <dbReference type="NCBI Taxonomy" id="75939"/>
    <lineage>
        <taxon>Eukaryota</taxon>
        <taxon>Metazoa</taxon>
        <taxon>Chordata</taxon>
        <taxon>Craniata</taxon>
        <taxon>Vertebrata</taxon>
        <taxon>Euteleostomi</taxon>
        <taxon>Actinopterygii</taxon>
        <taxon>Neopterygii</taxon>
        <taxon>Teleostei</taxon>
        <taxon>Protacanthopterygii</taxon>
        <taxon>Esociformes</taxon>
        <taxon>Umbridae</taxon>
        <taxon>Dallia</taxon>
    </lineage>
</organism>
<dbReference type="EMBL" id="CM055732">
    <property type="protein sequence ID" value="KAJ8011276.1"/>
    <property type="molecule type" value="Genomic_DNA"/>
</dbReference>
<reference evidence="1" key="1">
    <citation type="submission" date="2021-05" db="EMBL/GenBank/DDBJ databases">
        <authorList>
            <person name="Pan Q."/>
            <person name="Jouanno E."/>
            <person name="Zahm M."/>
            <person name="Klopp C."/>
            <person name="Cabau C."/>
            <person name="Louis A."/>
            <person name="Berthelot C."/>
            <person name="Parey E."/>
            <person name="Roest Crollius H."/>
            <person name="Montfort J."/>
            <person name="Robinson-Rechavi M."/>
            <person name="Bouchez O."/>
            <person name="Lampietro C."/>
            <person name="Lopez Roques C."/>
            <person name="Donnadieu C."/>
            <person name="Postlethwait J."/>
            <person name="Bobe J."/>
            <person name="Dillon D."/>
            <person name="Chandos A."/>
            <person name="von Hippel F."/>
            <person name="Guiguen Y."/>
        </authorList>
    </citation>
    <scope>NUCLEOTIDE SEQUENCE</scope>
    <source>
        <strain evidence="1">YG-Jan2019</strain>
    </source>
</reference>
<protein>
    <submittedName>
        <fullName evidence="1">Uncharacterized protein</fullName>
    </submittedName>
</protein>
<keyword evidence="2" id="KW-1185">Reference proteome</keyword>
<sequence length="81" mass="9063">MIVSTTMAEWRISSYAGDNIVTAQAVYEGLWMSCVSQSTGQVQCKVYDSMLQLPGMVVATRVVWCVPSFCVASQSWYPWWG</sequence>